<dbReference type="RefSeq" id="WP_220115595.1">
    <property type="nucleotide sequence ID" value="NZ_JAHZUY010000002.1"/>
</dbReference>
<evidence type="ECO:0000256" key="1">
    <source>
        <dbReference type="SAM" id="MobiDB-lite"/>
    </source>
</evidence>
<evidence type="ECO:0000313" key="3">
    <source>
        <dbReference type="Proteomes" id="UP001519924"/>
    </source>
</evidence>
<dbReference type="EMBL" id="JAHZUY010000002">
    <property type="protein sequence ID" value="MBW8268089.1"/>
    <property type="molecule type" value="Genomic_DNA"/>
</dbReference>
<dbReference type="Proteomes" id="UP001519924">
    <property type="component" value="Unassembled WGS sequence"/>
</dbReference>
<proteinExistence type="predicted"/>
<evidence type="ECO:0000313" key="2">
    <source>
        <dbReference type="EMBL" id="MBW8268089.1"/>
    </source>
</evidence>
<comment type="caution">
    <text evidence="2">The sequence shown here is derived from an EMBL/GenBank/DDBJ whole genome shotgun (WGS) entry which is preliminary data.</text>
</comment>
<name>A0ABS7EXK7_9PROT</name>
<feature type="compositionally biased region" description="Basic and acidic residues" evidence="1">
    <location>
        <begin position="76"/>
        <end position="85"/>
    </location>
</feature>
<reference evidence="2 3" key="1">
    <citation type="submission" date="2021-08" db="EMBL/GenBank/DDBJ databases">
        <title>Caldovatus sediminis gen. nov., sp. nov., a moderately thermophilic bacterium isolated from a hot spring.</title>
        <authorList>
            <person name="Hu C.-J."/>
            <person name="Li W.-J."/>
            <person name="Xian W.-D."/>
        </authorList>
    </citation>
    <scope>NUCLEOTIDE SEQUENCE [LARGE SCALE GENOMIC DNA]</scope>
    <source>
        <strain evidence="2 3">SYSU G05006</strain>
    </source>
</reference>
<accession>A0ABS7EXK7</accession>
<feature type="region of interest" description="Disordered" evidence="1">
    <location>
        <begin position="66"/>
        <end position="85"/>
    </location>
</feature>
<protein>
    <submittedName>
        <fullName evidence="2">Uncharacterized protein</fullName>
    </submittedName>
</protein>
<keyword evidence="3" id="KW-1185">Reference proteome</keyword>
<organism evidence="2 3">
    <name type="scientific">Caldovatus aquaticus</name>
    <dbReference type="NCBI Taxonomy" id="2865671"/>
    <lineage>
        <taxon>Bacteria</taxon>
        <taxon>Pseudomonadati</taxon>
        <taxon>Pseudomonadota</taxon>
        <taxon>Alphaproteobacteria</taxon>
        <taxon>Acetobacterales</taxon>
        <taxon>Roseomonadaceae</taxon>
        <taxon>Caldovatus</taxon>
    </lineage>
</organism>
<sequence length="144" mass="14871">MAPAARDLLAGWRAWRAAEAAAEGAARAPGAAALLAAAEAAAEALAAGPGEGTHDAAERAALAAHYAEAPASAPHRPGDPDPLREELLRMARIDGKSSRESAREGEIVLWPWQRCLACGGHRWRRPARPGARWRCLGCGAAGGG</sequence>
<gene>
    <name evidence="2" type="ORF">K1J50_01160</name>
</gene>